<keyword evidence="3" id="KW-1185">Reference proteome</keyword>
<evidence type="ECO:0000259" key="1">
    <source>
        <dbReference type="Pfam" id="PF23728"/>
    </source>
</evidence>
<accession>A0A2W1LQU6</accession>
<proteinExistence type="predicted"/>
<gene>
    <name evidence="2" type="ORF">DNH61_21430</name>
</gene>
<comment type="caution">
    <text evidence="2">The sequence shown here is derived from an EMBL/GenBank/DDBJ whole genome shotgun (WGS) entry which is preliminary data.</text>
</comment>
<evidence type="ECO:0000313" key="3">
    <source>
        <dbReference type="Proteomes" id="UP000249522"/>
    </source>
</evidence>
<evidence type="ECO:0000313" key="2">
    <source>
        <dbReference type="EMBL" id="PZD93767.1"/>
    </source>
</evidence>
<organism evidence="2 3">
    <name type="scientific">Paenibacillus sambharensis</name>
    <dbReference type="NCBI Taxonomy" id="1803190"/>
    <lineage>
        <taxon>Bacteria</taxon>
        <taxon>Bacillati</taxon>
        <taxon>Bacillota</taxon>
        <taxon>Bacilli</taxon>
        <taxon>Bacillales</taxon>
        <taxon>Paenibacillaceae</taxon>
        <taxon>Paenibacillus</taxon>
    </lineage>
</organism>
<dbReference type="EMBL" id="QKRB01000056">
    <property type="protein sequence ID" value="PZD93767.1"/>
    <property type="molecule type" value="Genomic_DNA"/>
</dbReference>
<protein>
    <recommendedName>
        <fullName evidence="1">Tubby C-terminal domain-containing protein</fullName>
    </recommendedName>
</protein>
<dbReference type="RefSeq" id="WP_111148883.1">
    <property type="nucleotide sequence ID" value="NZ_QKRB01000056.1"/>
</dbReference>
<dbReference type="OrthoDB" id="2707333at2"/>
<dbReference type="Pfam" id="PF23728">
    <property type="entry name" value="Tubby_C_like"/>
    <property type="match status" value="1"/>
</dbReference>
<reference evidence="2 3" key="1">
    <citation type="submission" date="2018-06" db="EMBL/GenBank/DDBJ databases">
        <title>Paenibacillus imtechensis sp. nov.</title>
        <authorList>
            <person name="Pinnaka A.K."/>
            <person name="Singh H."/>
            <person name="Kaur M."/>
        </authorList>
    </citation>
    <scope>NUCLEOTIDE SEQUENCE [LARGE SCALE GENOMIC DNA]</scope>
    <source>
        <strain evidence="2 3">SMB1</strain>
    </source>
</reference>
<dbReference type="AlphaFoldDB" id="A0A2W1LQU6"/>
<dbReference type="InterPro" id="IPR056944">
    <property type="entry name" value="Tubby_C-like"/>
</dbReference>
<dbReference type="Proteomes" id="UP000249522">
    <property type="component" value="Unassembled WGS sequence"/>
</dbReference>
<feature type="domain" description="Tubby C-terminal" evidence="1">
    <location>
        <begin position="3"/>
        <end position="172"/>
    </location>
</feature>
<name>A0A2W1LQU6_9BACL</name>
<sequence>MIYTYRFHNRYSTKRSEIRNEHDQVTGYVQRTYSNPLMKVLDFLLEGIVFADYRVTDRAGNLRVEAKQVRTFFKRRQYMLHYEQEDGTRTSIPIIDKKRFGLEEKTGFELEGRSYELHKPVIDWGTITLQGTTIAEWKTTLTLPPKAQFRLADPSHEAHVLLLLGIFHTYLHSK</sequence>